<dbReference type="GO" id="GO:0032434">
    <property type="term" value="P:regulation of proteasomal ubiquitin-dependent protein catabolic process"/>
    <property type="evidence" value="ECO:0007669"/>
    <property type="project" value="TreeGrafter"/>
</dbReference>
<dbReference type="InterPro" id="IPR056761">
    <property type="entry name" value="Ufl1-like_C"/>
</dbReference>
<feature type="domain" description="E3 UFM1-protein ligase 1-like N-terminal" evidence="9">
    <location>
        <begin position="7"/>
        <end position="280"/>
    </location>
</feature>
<dbReference type="InterPro" id="IPR056580">
    <property type="entry name" value="Ufl1_dom"/>
</dbReference>
<evidence type="ECO:0000256" key="1">
    <source>
        <dbReference type="ARBA" id="ARBA00003950"/>
    </source>
</evidence>
<sequence>MTSDWDEIKRLASDFQKAQLTTSLQRLSERNCVEVVSLLIEKGLLEVIYTTDGKEYLTQVHLKQEVRDEMFVRGGRVNLVDLAKALNVDFEKVQVVAEQIVAEDRSVKFILGQLIEQFYLERVASEINEKLAQVGEINVADLTVQYDLPADFILNNIILRRLNKTIMGKQDSSNGNIFFTQSYVARSKAKVRGALAAITKPTPVSAILAQCGIPDRLFNLLVNEVATLGSVTSRSPGALYIPHIYTKTQVEWVQNFYRQNGYLEHDSVAGLGVTDVKNFIVNQLPNEKIVHLKKCSVGEKLIDQVASSLEECIATSTYLDVSTVLPSIMSDEDVEQLLAIVLSVPMQKQVLIFGSTILTTKFVDDIIKPCTEIAIQNAKQSVDSGTYQQYIAEKLMKHQDPPVSAEKESAESKGDKRDERRKKAAGGKAGGGAQGRETKTKSTKKHARGGHRGNVSDSDEDVGPAEKSAGGKKGGGKEASIELITVKDIAKVLHGGLEEEGLEDLAKQLAQHYYPQFSKLALAKAHELYEISLHQNNQNRRQTHANLQDKLNNLYNDIRLYEKGIKLLPADVQPQLVKYLLKSLGTDFCNEIFFYVAAECNLNSNGTTLTVEQRNKIAQDCGQEYRGALQALNKATSSSASIDDFLVVAENSLQACSMILKKIDKKKDRNLILCHKHGLLEQLANCSDPALVLHLTVLILFTISTQSMLHASGRHVSAVLSFLQPALAPEQAQTLTTFHDLVLKLLSVENASDDSKADAEEVKQQLEKLTPAVKEIAGNFKKAGLTNAE</sequence>
<evidence type="ECO:0000259" key="11">
    <source>
        <dbReference type="Pfam" id="PF25041"/>
    </source>
</evidence>
<evidence type="ECO:0000256" key="6">
    <source>
        <dbReference type="ARBA" id="ARBA00030452"/>
    </source>
</evidence>
<dbReference type="GO" id="GO:1990592">
    <property type="term" value="P:protein K69-linked ufmylation"/>
    <property type="evidence" value="ECO:0007669"/>
    <property type="project" value="TreeGrafter"/>
</dbReference>
<feature type="coiled-coil region" evidence="7">
    <location>
        <begin position="537"/>
        <end position="564"/>
    </location>
</feature>
<evidence type="ECO:0000259" key="10">
    <source>
        <dbReference type="Pfam" id="PF23659"/>
    </source>
</evidence>
<protein>
    <recommendedName>
        <fullName evidence="3">E3 UFM1-protein ligase 1 homolog</fullName>
    </recommendedName>
    <alternativeName>
        <fullName evidence="6">E3 UFM1-protein transferase 1 homolog</fullName>
    </alternativeName>
</protein>
<dbReference type="EMBL" id="GFDL01011670">
    <property type="protein sequence ID" value="JAV23375.1"/>
    <property type="molecule type" value="Transcribed_RNA"/>
</dbReference>
<feature type="compositionally biased region" description="Basic residues" evidence="8">
    <location>
        <begin position="441"/>
        <end position="451"/>
    </location>
</feature>
<accession>A0A1Q3F735</accession>
<dbReference type="AlphaFoldDB" id="A0A1Q3F735"/>
<feature type="region of interest" description="Disordered" evidence="8">
    <location>
        <begin position="397"/>
        <end position="477"/>
    </location>
</feature>
<proteinExistence type="inferred from homology"/>
<dbReference type="InterPro" id="IPR018611">
    <property type="entry name" value="Ufl1"/>
</dbReference>
<keyword evidence="4" id="KW-0808">Transferase</keyword>
<comment type="function">
    <text evidence="1">E3 UFM1-protein ligase that mediates ufmylation of target proteins.</text>
</comment>
<dbReference type="GO" id="GO:0061666">
    <property type="term" value="F:UFM1 ligase activity"/>
    <property type="evidence" value="ECO:0007669"/>
    <property type="project" value="InterPro"/>
</dbReference>
<dbReference type="GO" id="GO:0034976">
    <property type="term" value="P:response to endoplasmic reticulum stress"/>
    <property type="evidence" value="ECO:0007669"/>
    <property type="project" value="TreeGrafter"/>
</dbReference>
<dbReference type="InterPro" id="IPR056579">
    <property type="entry name" value="Ufl1_N"/>
</dbReference>
<evidence type="ECO:0000256" key="8">
    <source>
        <dbReference type="SAM" id="MobiDB-lite"/>
    </source>
</evidence>
<dbReference type="Pfam" id="PF25041">
    <property type="entry name" value="UFL1_C"/>
    <property type="match status" value="1"/>
</dbReference>
<dbReference type="GO" id="GO:0005789">
    <property type="term" value="C:endoplasmic reticulum membrane"/>
    <property type="evidence" value="ECO:0007669"/>
    <property type="project" value="TreeGrafter"/>
</dbReference>
<organism evidence="12">
    <name type="scientific">Culex tarsalis</name>
    <name type="common">Encephalitis mosquito</name>
    <dbReference type="NCBI Taxonomy" id="7177"/>
    <lineage>
        <taxon>Eukaryota</taxon>
        <taxon>Metazoa</taxon>
        <taxon>Ecdysozoa</taxon>
        <taxon>Arthropoda</taxon>
        <taxon>Hexapoda</taxon>
        <taxon>Insecta</taxon>
        <taxon>Pterygota</taxon>
        <taxon>Neoptera</taxon>
        <taxon>Endopterygota</taxon>
        <taxon>Diptera</taxon>
        <taxon>Nematocera</taxon>
        <taxon>Culicoidea</taxon>
        <taxon>Culicidae</taxon>
        <taxon>Culicinae</taxon>
        <taxon>Culicini</taxon>
        <taxon>Culex</taxon>
        <taxon>Culex</taxon>
    </lineage>
</organism>
<evidence type="ECO:0000256" key="4">
    <source>
        <dbReference type="ARBA" id="ARBA00022679"/>
    </source>
</evidence>
<name>A0A1Q3F735_CULTA</name>
<dbReference type="PANTHER" id="PTHR31057">
    <property type="entry name" value="E3 UFM1-PROTEIN LIGASE 1"/>
    <property type="match status" value="1"/>
</dbReference>
<keyword evidence="7" id="KW-0175">Coiled coil</keyword>
<dbReference type="Pfam" id="PF09743">
    <property type="entry name" value="E3_UFM1_ligase"/>
    <property type="match status" value="1"/>
</dbReference>
<evidence type="ECO:0000256" key="2">
    <source>
        <dbReference type="ARBA" id="ARBA00010789"/>
    </source>
</evidence>
<keyword evidence="5" id="KW-0833">Ubl conjugation pathway</keyword>
<dbReference type="PANTHER" id="PTHR31057:SF0">
    <property type="entry name" value="E3 UFM1-PROTEIN LIGASE 1"/>
    <property type="match status" value="1"/>
</dbReference>
<feature type="domain" description="E3 UFM1-protein ligase 1-like" evidence="10">
    <location>
        <begin position="544"/>
        <end position="662"/>
    </location>
</feature>
<feature type="domain" description="E3 UFM1-protein ligase-like C-terminal" evidence="11">
    <location>
        <begin position="669"/>
        <end position="776"/>
    </location>
</feature>
<evidence type="ECO:0000256" key="3">
    <source>
        <dbReference type="ARBA" id="ARBA00014160"/>
    </source>
</evidence>
<feature type="compositionally biased region" description="Basic and acidic residues" evidence="8">
    <location>
        <begin position="397"/>
        <end position="418"/>
    </location>
</feature>
<dbReference type="Pfam" id="PF23659">
    <property type="entry name" value="UFL1"/>
    <property type="match status" value="1"/>
</dbReference>
<dbReference type="Pfam" id="PF25870">
    <property type="entry name" value="WHD_UFL1_5th"/>
    <property type="match status" value="1"/>
</dbReference>
<evidence type="ECO:0000256" key="5">
    <source>
        <dbReference type="ARBA" id="ARBA00022786"/>
    </source>
</evidence>
<reference evidence="12" key="1">
    <citation type="submission" date="2017-01" db="EMBL/GenBank/DDBJ databases">
        <title>A deep insight into the sialotranscriptome of adult male and female Cluex tarsalis mosquitoes.</title>
        <authorList>
            <person name="Ribeiro J.M."/>
            <person name="Moreira F."/>
            <person name="Bernard K.A."/>
            <person name="Calvo E."/>
        </authorList>
    </citation>
    <scope>NUCLEOTIDE SEQUENCE</scope>
    <source>
        <strain evidence="12">Kern County</strain>
        <tissue evidence="12">Salivary glands</tissue>
    </source>
</reference>
<comment type="similarity">
    <text evidence="2">Belongs to the UFL1 family.</text>
</comment>
<evidence type="ECO:0000256" key="7">
    <source>
        <dbReference type="SAM" id="Coils"/>
    </source>
</evidence>
<evidence type="ECO:0000313" key="12">
    <source>
        <dbReference type="EMBL" id="JAV23375.1"/>
    </source>
</evidence>
<evidence type="ECO:0000259" key="9">
    <source>
        <dbReference type="Pfam" id="PF09743"/>
    </source>
</evidence>